<dbReference type="Proteomes" id="UP000515153">
    <property type="component" value="Unplaced"/>
</dbReference>
<gene>
    <name evidence="3" type="ORF">PgNI_00177</name>
</gene>
<evidence type="ECO:0000313" key="3">
    <source>
        <dbReference type="RefSeq" id="XP_030985949.1"/>
    </source>
</evidence>
<organism evidence="2 3">
    <name type="scientific">Pyricularia grisea</name>
    <name type="common">Crabgrass-specific blast fungus</name>
    <name type="synonym">Magnaporthe grisea</name>
    <dbReference type="NCBI Taxonomy" id="148305"/>
    <lineage>
        <taxon>Eukaryota</taxon>
        <taxon>Fungi</taxon>
        <taxon>Dikarya</taxon>
        <taxon>Ascomycota</taxon>
        <taxon>Pezizomycotina</taxon>
        <taxon>Sordariomycetes</taxon>
        <taxon>Sordariomycetidae</taxon>
        <taxon>Magnaporthales</taxon>
        <taxon>Pyriculariaceae</taxon>
        <taxon>Pyricularia</taxon>
    </lineage>
</organism>
<dbReference type="Gene3D" id="2.60.120.1160">
    <property type="match status" value="1"/>
</dbReference>
<dbReference type="GeneID" id="41955174"/>
<reference evidence="3" key="2">
    <citation type="submission" date="2019-10" db="EMBL/GenBank/DDBJ databases">
        <authorList>
            <consortium name="NCBI Genome Project"/>
        </authorList>
    </citation>
    <scope>NUCLEOTIDE SEQUENCE</scope>
    <source>
        <strain evidence="3">NI907</strain>
    </source>
</reference>
<dbReference type="OrthoDB" id="5283326at2759"/>
<dbReference type="Pfam" id="PF18271">
    <property type="entry name" value="GH131_N"/>
    <property type="match status" value="1"/>
</dbReference>
<protein>
    <recommendedName>
        <fullName evidence="1">Glycoside hydrolase 131 catalytic N-terminal domain-containing protein</fullName>
    </recommendedName>
</protein>
<accession>A0A6P8BFV8</accession>
<reference evidence="3" key="1">
    <citation type="journal article" date="2019" name="Mol. Biol. Evol.">
        <title>Blast fungal genomes show frequent chromosomal changes, gene gains and losses, and effector gene turnover.</title>
        <authorList>
            <person name="Gomez Luciano L.B."/>
            <person name="Jason Tsai I."/>
            <person name="Chuma I."/>
            <person name="Tosa Y."/>
            <person name="Chen Y.H."/>
            <person name="Li J.Y."/>
            <person name="Li M.Y."/>
            <person name="Jade Lu M.Y."/>
            <person name="Nakayashiki H."/>
            <person name="Li W.H."/>
        </authorList>
    </citation>
    <scope>NUCLEOTIDE SEQUENCE</scope>
    <source>
        <strain evidence="3">NI907</strain>
    </source>
</reference>
<dbReference type="AlphaFoldDB" id="A0A6P8BFV8"/>
<proteinExistence type="predicted"/>
<evidence type="ECO:0000259" key="1">
    <source>
        <dbReference type="Pfam" id="PF18271"/>
    </source>
</evidence>
<sequence length="307" mass="33556">MPPLSIPPLITSLIGFFGTQGLPSSTAAVPSAPATCGLTFDGRIPQVATPKTFTTDKSPFNPKYVLGNNVTWDQVIEFPNISQSRFDKQANTKPVGLSLSDKSVFLSGSEGLETKLRRTELLVNNRNDTVSGHVTWHLSLRTDPSRPLNYSHEYVLAFQEAQDYQADFWSLKVGAPLLSPLGTPPDKVVRLDGYKWDDPVKTFFQTPLTDDVWHNFGIGLDYDKNLISLLYSTNDDPLKLVVPATTNNLSGKAPTTLGETHFGLQKRPVGANLENFLFNGSQPSGINEGFFFGGIFQDNSANGCVTA</sequence>
<dbReference type="KEGG" id="pgri:PgNI_00177"/>
<feature type="domain" description="Glycoside hydrolase 131 catalytic N-terminal" evidence="1">
    <location>
        <begin position="39"/>
        <end position="303"/>
    </location>
</feature>
<reference evidence="3" key="3">
    <citation type="submission" date="2025-08" db="UniProtKB">
        <authorList>
            <consortium name="RefSeq"/>
        </authorList>
    </citation>
    <scope>IDENTIFICATION</scope>
    <source>
        <strain evidence="3">NI907</strain>
    </source>
</reference>
<dbReference type="PANTHER" id="PTHR34612">
    <property type="entry name" value="GH131_N DOMAIN-CONTAINING PROTEIN"/>
    <property type="match status" value="1"/>
</dbReference>
<keyword evidence="2" id="KW-1185">Reference proteome</keyword>
<dbReference type="PANTHER" id="PTHR34612:SF2">
    <property type="entry name" value="GLYCOSIDE HYDROLASE 131 CATALYTIC N-TERMINAL DOMAIN-CONTAINING PROTEIN"/>
    <property type="match status" value="1"/>
</dbReference>
<name>A0A6P8BFV8_PYRGI</name>
<dbReference type="RefSeq" id="XP_030985949.1">
    <property type="nucleotide sequence ID" value="XM_031120260.1"/>
</dbReference>
<dbReference type="InterPro" id="IPR041524">
    <property type="entry name" value="GH131_N"/>
</dbReference>
<evidence type="ECO:0000313" key="2">
    <source>
        <dbReference type="Proteomes" id="UP000515153"/>
    </source>
</evidence>